<accession>A0A8S5QQZ7</accession>
<dbReference type="EMBL" id="BK015708">
    <property type="protein sequence ID" value="DAE21141.1"/>
    <property type="molecule type" value="Genomic_DNA"/>
</dbReference>
<proteinExistence type="predicted"/>
<evidence type="ECO:0000313" key="1">
    <source>
        <dbReference type="EMBL" id="DAE21141.1"/>
    </source>
</evidence>
<name>A0A8S5QQZ7_9CAUD</name>
<reference evidence="1" key="1">
    <citation type="journal article" date="2021" name="Proc. Natl. Acad. Sci. U.S.A.">
        <title>A Catalog of Tens of Thousands of Viruses from Human Metagenomes Reveals Hidden Associations with Chronic Diseases.</title>
        <authorList>
            <person name="Tisza M.J."/>
            <person name="Buck C.B."/>
        </authorList>
    </citation>
    <scope>NUCLEOTIDE SEQUENCE</scope>
    <source>
        <strain evidence="1">CtStS16</strain>
    </source>
</reference>
<sequence>MKITQSTKPVRVWTSRQYGLLVVSFSAFIEEKEGIFTCEFLQLEPGEWGYDKVLEKLIREKYSQSKVEALICNYLSEDGLKEHESEWKDFQEYRKKAKKEAKEIFEYGSKELHLAV</sequence>
<organism evidence="1">
    <name type="scientific">Myoviridae sp. ctStS16</name>
    <dbReference type="NCBI Taxonomy" id="2826654"/>
    <lineage>
        <taxon>Viruses</taxon>
        <taxon>Duplodnaviria</taxon>
        <taxon>Heunggongvirae</taxon>
        <taxon>Uroviricota</taxon>
        <taxon>Caudoviricetes</taxon>
    </lineage>
</organism>
<protein>
    <submittedName>
        <fullName evidence="1">Uncharacterized protein</fullName>
    </submittedName>
</protein>